<comment type="caution">
    <text evidence="1">The sequence shown here is derived from an EMBL/GenBank/DDBJ whole genome shotgun (WGS) entry which is preliminary data.</text>
</comment>
<reference evidence="1" key="1">
    <citation type="submission" date="2021-06" db="EMBL/GenBank/DDBJ databases">
        <authorList>
            <person name="Kallberg Y."/>
            <person name="Tangrot J."/>
            <person name="Rosling A."/>
        </authorList>
    </citation>
    <scope>NUCLEOTIDE SEQUENCE</scope>
    <source>
        <strain evidence="1">CL356</strain>
    </source>
</reference>
<evidence type="ECO:0000313" key="1">
    <source>
        <dbReference type="EMBL" id="CAG8697379.1"/>
    </source>
</evidence>
<accession>A0ACA9P9V0</accession>
<proteinExistence type="predicted"/>
<protein>
    <submittedName>
        <fullName evidence="1">516_t:CDS:1</fullName>
    </submittedName>
</protein>
<gene>
    <name evidence="1" type="ORF">ACOLOM_LOCUS10082</name>
</gene>
<dbReference type="Proteomes" id="UP000789525">
    <property type="component" value="Unassembled WGS sequence"/>
</dbReference>
<evidence type="ECO:0000313" key="2">
    <source>
        <dbReference type="Proteomes" id="UP000789525"/>
    </source>
</evidence>
<sequence length="62" mass="6649">GSNIPERERGEGIGLSLGYDQREEGNQAAGDKVCNARILEHCSWEGTADCVNAIQASSTLDR</sequence>
<feature type="non-terminal residue" evidence="1">
    <location>
        <position position="1"/>
    </location>
</feature>
<organism evidence="1 2">
    <name type="scientific">Acaulospora colombiana</name>
    <dbReference type="NCBI Taxonomy" id="27376"/>
    <lineage>
        <taxon>Eukaryota</taxon>
        <taxon>Fungi</taxon>
        <taxon>Fungi incertae sedis</taxon>
        <taxon>Mucoromycota</taxon>
        <taxon>Glomeromycotina</taxon>
        <taxon>Glomeromycetes</taxon>
        <taxon>Diversisporales</taxon>
        <taxon>Acaulosporaceae</taxon>
        <taxon>Acaulospora</taxon>
    </lineage>
</organism>
<dbReference type="EMBL" id="CAJVPT010031367">
    <property type="protein sequence ID" value="CAG8697379.1"/>
    <property type="molecule type" value="Genomic_DNA"/>
</dbReference>
<name>A0ACA9P9V0_9GLOM</name>
<keyword evidence="2" id="KW-1185">Reference proteome</keyword>